<reference evidence="6 7" key="1">
    <citation type="journal article" date="2009" name="PLoS Genet.">
        <title>The genome of Nectria haematococca: contribution of supernumerary chromosomes to gene expansion.</title>
        <authorList>
            <person name="Coleman J.J."/>
            <person name="Rounsley S.D."/>
            <person name="Rodriguez-Carres M."/>
            <person name="Kuo A."/>
            <person name="Wasmann C.C."/>
            <person name="Grimwood J."/>
            <person name="Schmutz J."/>
            <person name="Taga M."/>
            <person name="White G.J."/>
            <person name="Zhou S."/>
            <person name="Schwartz D.C."/>
            <person name="Freitag M."/>
            <person name="Ma L.J."/>
            <person name="Danchin E.G."/>
            <person name="Henrissat B."/>
            <person name="Coutinho P.M."/>
            <person name="Nelson D.R."/>
            <person name="Straney D."/>
            <person name="Napoli C.A."/>
            <person name="Barker B.M."/>
            <person name="Gribskov M."/>
            <person name="Rep M."/>
            <person name="Kroken S."/>
            <person name="Molnar I."/>
            <person name="Rensing C."/>
            <person name="Kennell J.C."/>
            <person name="Zamora J."/>
            <person name="Farman M.L."/>
            <person name="Selker E.U."/>
            <person name="Salamov A."/>
            <person name="Shapiro H."/>
            <person name="Pangilinan J."/>
            <person name="Lindquist E."/>
            <person name="Lamers C."/>
            <person name="Grigoriev I.V."/>
            <person name="Geiser D.M."/>
            <person name="Covert S.F."/>
            <person name="Temporini E."/>
            <person name="Vanetten H.D."/>
        </authorList>
    </citation>
    <scope>NUCLEOTIDE SEQUENCE [LARGE SCALE GENOMIC DNA]</scope>
    <source>
        <strain evidence="7">ATCC MYA-4622 / CBS 123669 / FGSC 9596 / NRRL 45880 / 77-13-4</strain>
    </source>
</reference>
<dbReference type="Pfam" id="PF00689">
    <property type="entry name" value="Cation_ATPase_C"/>
    <property type="match status" value="1"/>
</dbReference>
<dbReference type="OrthoDB" id="3352408at2759"/>
<keyword evidence="4" id="KW-0732">Signal</keyword>
<dbReference type="EMBL" id="GG698991">
    <property type="protein sequence ID" value="EEU33751.1"/>
    <property type="molecule type" value="Genomic_DNA"/>
</dbReference>
<dbReference type="STRING" id="660122.C7ZQG1"/>
<dbReference type="InterPro" id="IPR023298">
    <property type="entry name" value="ATPase_P-typ_TM_dom_sf"/>
</dbReference>
<keyword evidence="3" id="KW-1133">Transmembrane helix</keyword>
<dbReference type="eggNOG" id="KOG0204">
    <property type="taxonomic scope" value="Eukaryota"/>
</dbReference>
<dbReference type="GeneID" id="9666983"/>
<feature type="transmembrane region" description="Helical" evidence="3">
    <location>
        <begin position="112"/>
        <end position="132"/>
    </location>
</feature>
<name>C7ZQG1_FUSV7</name>
<feature type="chain" id="PRO_5002989481" description="Cation-transporting P-type ATPase C-terminal domain-containing protein" evidence="4">
    <location>
        <begin position="29"/>
        <end position="134"/>
    </location>
</feature>
<dbReference type="SUPFAM" id="SSF81665">
    <property type="entry name" value="Calcium ATPase, transmembrane domain M"/>
    <property type="match status" value="1"/>
</dbReference>
<dbReference type="AlphaFoldDB" id="C7ZQG1"/>
<dbReference type="GO" id="GO:0005886">
    <property type="term" value="C:plasma membrane"/>
    <property type="evidence" value="ECO:0007669"/>
    <property type="project" value="TreeGrafter"/>
</dbReference>
<dbReference type="GO" id="GO:0005388">
    <property type="term" value="F:P-type calcium transporter activity"/>
    <property type="evidence" value="ECO:0007669"/>
    <property type="project" value="TreeGrafter"/>
</dbReference>
<evidence type="ECO:0000256" key="1">
    <source>
        <dbReference type="ARBA" id="ARBA00022723"/>
    </source>
</evidence>
<keyword evidence="3" id="KW-0812">Transmembrane</keyword>
<feature type="non-terminal residue" evidence="6">
    <location>
        <position position="134"/>
    </location>
</feature>
<dbReference type="RefSeq" id="XP_003039464.1">
    <property type="nucleotide sequence ID" value="XM_003039418.1"/>
</dbReference>
<gene>
    <name evidence="6" type="ORF">NECHADRAFT_19696</name>
</gene>
<dbReference type="GO" id="GO:0006874">
    <property type="term" value="P:intracellular calcium ion homeostasis"/>
    <property type="evidence" value="ECO:0007669"/>
    <property type="project" value="TreeGrafter"/>
</dbReference>
<feature type="transmembrane region" description="Helical" evidence="3">
    <location>
        <begin position="77"/>
        <end position="100"/>
    </location>
</feature>
<evidence type="ECO:0000313" key="7">
    <source>
        <dbReference type="Proteomes" id="UP000005206"/>
    </source>
</evidence>
<keyword evidence="7" id="KW-1185">Reference proteome</keyword>
<dbReference type="InterPro" id="IPR006068">
    <property type="entry name" value="ATPase_P-typ_cation-transptr_C"/>
</dbReference>
<feature type="domain" description="Cation-transporting P-type ATPase C-terminal" evidence="5">
    <location>
        <begin position="1"/>
        <end position="132"/>
    </location>
</feature>
<evidence type="ECO:0000256" key="4">
    <source>
        <dbReference type="SAM" id="SignalP"/>
    </source>
</evidence>
<dbReference type="HOGENOM" id="CLU_122009_0_0_1"/>
<keyword evidence="1" id="KW-0479">Metal-binding</keyword>
<evidence type="ECO:0000256" key="3">
    <source>
        <dbReference type="SAM" id="Phobius"/>
    </source>
</evidence>
<dbReference type="OMA" id="KWIICIV"/>
<protein>
    <recommendedName>
        <fullName evidence="5">Cation-transporting P-type ATPase C-terminal domain-containing protein</fullName>
    </recommendedName>
</protein>
<evidence type="ECO:0000259" key="5">
    <source>
        <dbReference type="Pfam" id="PF00689"/>
    </source>
</evidence>
<dbReference type="KEGG" id="nhe:NECHADRAFT_19696"/>
<organism evidence="6 7">
    <name type="scientific">Fusarium vanettenii (strain ATCC MYA-4622 / CBS 123669 / FGSC 9596 / NRRL 45880 / 77-13-4)</name>
    <name type="common">Fusarium solani subsp. pisi</name>
    <dbReference type="NCBI Taxonomy" id="660122"/>
    <lineage>
        <taxon>Eukaryota</taxon>
        <taxon>Fungi</taxon>
        <taxon>Dikarya</taxon>
        <taxon>Ascomycota</taxon>
        <taxon>Pezizomycotina</taxon>
        <taxon>Sordariomycetes</taxon>
        <taxon>Hypocreomycetidae</taxon>
        <taxon>Hypocreales</taxon>
        <taxon>Nectriaceae</taxon>
        <taxon>Fusarium</taxon>
        <taxon>Fusarium solani species complex</taxon>
        <taxon>Fusarium vanettenii</taxon>
    </lineage>
</organism>
<accession>C7ZQG1</accession>
<dbReference type="PANTHER" id="PTHR24093">
    <property type="entry name" value="CATION TRANSPORTING ATPASE"/>
    <property type="match status" value="1"/>
</dbReference>
<evidence type="ECO:0000256" key="2">
    <source>
        <dbReference type="ARBA" id="ARBA00022842"/>
    </source>
</evidence>
<dbReference type="Gene3D" id="1.20.1110.10">
    <property type="entry name" value="Calcium-transporting ATPase, transmembrane domain"/>
    <property type="match status" value="1"/>
</dbReference>
<keyword evidence="3" id="KW-0472">Membrane</keyword>
<dbReference type="VEuPathDB" id="FungiDB:NECHADRAFT_19696"/>
<dbReference type="Proteomes" id="UP000005206">
    <property type="component" value="Unassembled WGS sequence"/>
</dbReference>
<proteinExistence type="predicted"/>
<dbReference type="GO" id="GO:0046872">
    <property type="term" value="F:metal ion binding"/>
    <property type="evidence" value="ECO:0007669"/>
    <property type="project" value="UniProtKB-KW"/>
</dbReference>
<evidence type="ECO:0000313" key="6">
    <source>
        <dbReference type="EMBL" id="EEU33751.1"/>
    </source>
</evidence>
<dbReference type="InParanoid" id="C7ZQG1"/>
<sequence>MWKMIIGQAIYQLAVTLILHFAGPEILGYDRQDETQMLELDTIIFNTFVWMQIFNEFNNRRLDNKFNIFEGIHRNQFFIFINCLMIGLQVAIIFVGLRAFEIKPGGLNGDQWAISLVTASMCLPWAIVVRLFPD</sequence>
<dbReference type="PANTHER" id="PTHR24093:SF346">
    <property type="entry name" value="CALCIUM-TRANSPORTING ATPASE"/>
    <property type="match status" value="1"/>
</dbReference>
<keyword evidence="2" id="KW-0460">Magnesium</keyword>
<feature type="signal peptide" evidence="4">
    <location>
        <begin position="1"/>
        <end position="28"/>
    </location>
</feature>